<dbReference type="GO" id="GO:0045892">
    <property type="term" value="P:negative regulation of DNA-templated transcription"/>
    <property type="evidence" value="ECO:0007669"/>
    <property type="project" value="TreeGrafter"/>
</dbReference>
<protein>
    <recommendedName>
        <fullName evidence="3">HTH iclR-type domain-containing protein</fullName>
    </recommendedName>
</protein>
<gene>
    <name evidence="4" type="ORF">MNBD_CHLOROFLEXI01-1537</name>
</gene>
<proteinExistence type="predicted"/>
<dbReference type="SUPFAM" id="SSF46785">
    <property type="entry name" value="Winged helix' DNA-binding domain"/>
    <property type="match status" value="1"/>
</dbReference>
<accession>A0A3B0UN11</accession>
<keyword evidence="2" id="KW-0804">Transcription</keyword>
<dbReference type="InterPro" id="IPR036388">
    <property type="entry name" value="WH-like_DNA-bd_sf"/>
</dbReference>
<dbReference type="Pfam" id="PF01243">
    <property type="entry name" value="PNPOx_N"/>
    <property type="match status" value="1"/>
</dbReference>
<organism evidence="4">
    <name type="scientific">hydrothermal vent metagenome</name>
    <dbReference type="NCBI Taxonomy" id="652676"/>
    <lineage>
        <taxon>unclassified sequences</taxon>
        <taxon>metagenomes</taxon>
        <taxon>ecological metagenomes</taxon>
    </lineage>
</organism>
<sequence length="387" mass="42640">MDYSKQVPAAERTLNILEALSDAPDGLSATELLTRLDLSRSGLFALLNTLKARSYIEQADSRGKYRLGPALWALLPQQGLGLEPLLTAFNAEMTQNSLAETAVLFWLDRQETVLLAQNEGPQRVRAIFRLGQRKMATENGAGRLLLAGQPKVDGENTAVFQQIRQAGMVVEETAETIDIACPICADGVQPTAALQISIPLFRSQPEAVSQLKKEVQQTAARISFRLGAAVYQPFGWTTGEAIGPNQPLSQAEIEQFLQGPWSARLACVRPDGTPHVLPLWYEWDGRSFWLAASPGSQWKQVIEENQQVSLTIDEPWPPLRRAFVVGQAKLILSDEVPGGLIGLRQRLAIRYLGQGADQQSELRQTADWQAVCITPQRIIGQQGLGRR</sequence>
<dbReference type="PANTHER" id="PTHR30136">
    <property type="entry name" value="HELIX-TURN-HELIX TRANSCRIPTIONAL REGULATOR, ICLR FAMILY"/>
    <property type="match status" value="1"/>
</dbReference>
<dbReference type="InterPro" id="IPR011576">
    <property type="entry name" value="Pyridox_Oxase_N"/>
</dbReference>
<dbReference type="EMBL" id="UOEU01000364">
    <property type="protein sequence ID" value="VAW32485.1"/>
    <property type="molecule type" value="Genomic_DNA"/>
</dbReference>
<evidence type="ECO:0000313" key="4">
    <source>
        <dbReference type="EMBL" id="VAW32485.1"/>
    </source>
</evidence>
<dbReference type="GO" id="GO:0003700">
    <property type="term" value="F:DNA-binding transcription factor activity"/>
    <property type="evidence" value="ECO:0007669"/>
    <property type="project" value="TreeGrafter"/>
</dbReference>
<dbReference type="PROSITE" id="PS51077">
    <property type="entry name" value="HTH_ICLR"/>
    <property type="match status" value="1"/>
</dbReference>
<dbReference type="AlphaFoldDB" id="A0A3B0UN11"/>
<dbReference type="GO" id="GO:0003677">
    <property type="term" value="F:DNA binding"/>
    <property type="evidence" value="ECO:0007669"/>
    <property type="project" value="InterPro"/>
</dbReference>
<dbReference type="InterPro" id="IPR036390">
    <property type="entry name" value="WH_DNA-bd_sf"/>
</dbReference>
<dbReference type="SUPFAM" id="SSF50475">
    <property type="entry name" value="FMN-binding split barrel"/>
    <property type="match status" value="1"/>
</dbReference>
<dbReference type="PANTHER" id="PTHR30136:SF24">
    <property type="entry name" value="HTH-TYPE TRANSCRIPTIONAL REPRESSOR ALLR"/>
    <property type="match status" value="1"/>
</dbReference>
<keyword evidence="1" id="KW-0805">Transcription regulation</keyword>
<evidence type="ECO:0000256" key="2">
    <source>
        <dbReference type="ARBA" id="ARBA00023163"/>
    </source>
</evidence>
<dbReference type="SMART" id="SM00346">
    <property type="entry name" value="HTH_ICLR"/>
    <property type="match status" value="1"/>
</dbReference>
<dbReference type="InterPro" id="IPR029016">
    <property type="entry name" value="GAF-like_dom_sf"/>
</dbReference>
<name>A0A3B0UN11_9ZZZZ</name>
<dbReference type="InterPro" id="IPR012349">
    <property type="entry name" value="Split_barrel_FMN-bd"/>
</dbReference>
<dbReference type="Pfam" id="PF09339">
    <property type="entry name" value="HTH_IclR"/>
    <property type="match status" value="1"/>
</dbReference>
<dbReference type="InterPro" id="IPR050707">
    <property type="entry name" value="HTH_MetabolicPath_Reg"/>
</dbReference>
<dbReference type="Gene3D" id="1.10.10.10">
    <property type="entry name" value="Winged helix-like DNA-binding domain superfamily/Winged helix DNA-binding domain"/>
    <property type="match status" value="1"/>
</dbReference>
<evidence type="ECO:0000256" key="1">
    <source>
        <dbReference type="ARBA" id="ARBA00023015"/>
    </source>
</evidence>
<dbReference type="Gene3D" id="2.30.110.10">
    <property type="entry name" value="Electron Transport, Fmn-binding Protein, Chain A"/>
    <property type="match status" value="1"/>
</dbReference>
<dbReference type="InterPro" id="IPR005471">
    <property type="entry name" value="Tscrpt_reg_IclR_N"/>
</dbReference>
<feature type="domain" description="HTH iclR-type" evidence="3">
    <location>
        <begin position="7"/>
        <end position="69"/>
    </location>
</feature>
<reference evidence="4" key="1">
    <citation type="submission" date="2018-06" db="EMBL/GenBank/DDBJ databases">
        <authorList>
            <person name="Zhirakovskaya E."/>
        </authorList>
    </citation>
    <scope>NUCLEOTIDE SEQUENCE</scope>
</reference>
<dbReference type="Gene3D" id="3.30.450.40">
    <property type="match status" value="2"/>
</dbReference>
<dbReference type="SUPFAM" id="SSF55781">
    <property type="entry name" value="GAF domain-like"/>
    <property type="match status" value="1"/>
</dbReference>
<evidence type="ECO:0000259" key="3">
    <source>
        <dbReference type="PROSITE" id="PS51077"/>
    </source>
</evidence>